<dbReference type="Gene3D" id="1.10.720.60">
    <property type="match status" value="1"/>
</dbReference>
<dbReference type="SFLD" id="SFLDS00003">
    <property type="entry name" value="Haloacid_Dehalogenase"/>
    <property type="match status" value="1"/>
</dbReference>
<evidence type="ECO:0000313" key="5">
    <source>
        <dbReference type="EMBL" id="KXS16513.1"/>
    </source>
</evidence>
<dbReference type="Gene3D" id="3.40.50.1000">
    <property type="entry name" value="HAD superfamily/HAD-like"/>
    <property type="match status" value="1"/>
</dbReference>
<dbReference type="NCBIfam" id="TIGR01549">
    <property type="entry name" value="HAD-SF-IA-v1"/>
    <property type="match status" value="1"/>
</dbReference>
<keyword evidence="6" id="KW-1185">Reference proteome</keyword>
<evidence type="ECO:0000313" key="6">
    <source>
        <dbReference type="Proteomes" id="UP000070544"/>
    </source>
</evidence>
<dbReference type="OrthoDB" id="272500at2759"/>
<keyword evidence="2" id="KW-0378">Hydrolase</keyword>
<accession>A0A139AJ80</accession>
<dbReference type="EMBL" id="KQ965752">
    <property type="protein sequence ID" value="KXS16513.1"/>
    <property type="molecule type" value="Genomic_DNA"/>
</dbReference>
<dbReference type="Proteomes" id="UP000070544">
    <property type="component" value="Unassembled WGS sequence"/>
</dbReference>
<evidence type="ECO:0000256" key="3">
    <source>
        <dbReference type="ARBA" id="ARBA00023167"/>
    </source>
</evidence>
<dbReference type="OMA" id="EWDANGI"/>
<dbReference type="NCBIfam" id="TIGR01691">
    <property type="entry name" value="enolase-ppase"/>
    <property type="match status" value="1"/>
</dbReference>
<dbReference type="GO" id="GO:0019509">
    <property type="term" value="P:L-methionine salvage from methylthioadenosine"/>
    <property type="evidence" value="ECO:0007669"/>
    <property type="project" value="EnsemblFungi"/>
</dbReference>
<evidence type="ECO:0000256" key="2">
    <source>
        <dbReference type="ARBA" id="ARBA00022801"/>
    </source>
</evidence>
<dbReference type="AlphaFoldDB" id="A0A139AJ80"/>
<dbReference type="SFLD" id="SFLDG01133">
    <property type="entry name" value="C1.5.4:_Enolase-phosphatase_Li"/>
    <property type="match status" value="1"/>
</dbReference>
<reference evidence="5 6" key="1">
    <citation type="journal article" date="2015" name="Genome Biol. Evol.">
        <title>Phylogenomic analyses indicate that early fungi evolved digesting cell walls of algal ancestors of land plants.</title>
        <authorList>
            <person name="Chang Y."/>
            <person name="Wang S."/>
            <person name="Sekimoto S."/>
            <person name="Aerts A.L."/>
            <person name="Choi C."/>
            <person name="Clum A."/>
            <person name="LaButti K.M."/>
            <person name="Lindquist E.A."/>
            <person name="Yee Ngan C."/>
            <person name="Ohm R.A."/>
            <person name="Salamov A.A."/>
            <person name="Grigoriev I.V."/>
            <person name="Spatafora J.W."/>
            <person name="Berbee M.L."/>
        </authorList>
    </citation>
    <scope>NUCLEOTIDE SEQUENCE [LARGE SCALE GENOMIC DNA]</scope>
    <source>
        <strain evidence="5 6">JEL478</strain>
    </source>
</reference>
<dbReference type="SFLD" id="SFLDG01129">
    <property type="entry name" value="C1.5:_HAD__Beta-PGM__Phosphata"/>
    <property type="match status" value="1"/>
</dbReference>
<gene>
    <name evidence="5" type="ORF">M427DRAFT_55463</name>
</gene>
<proteinExistence type="predicted"/>
<dbReference type="PANTHER" id="PTHR20371">
    <property type="entry name" value="ENOLASE-PHOSPHATASE E1"/>
    <property type="match status" value="1"/>
</dbReference>
<evidence type="ECO:0000256" key="1">
    <source>
        <dbReference type="ARBA" id="ARBA00022605"/>
    </source>
</evidence>
<feature type="region of interest" description="Disordered" evidence="4">
    <location>
        <begin position="73"/>
        <end position="93"/>
    </location>
</feature>
<organism evidence="5 6">
    <name type="scientific">Gonapodya prolifera (strain JEL478)</name>
    <name type="common">Monoblepharis prolifera</name>
    <dbReference type="NCBI Taxonomy" id="1344416"/>
    <lineage>
        <taxon>Eukaryota</taxon>
        <taxon>Fungi</taxon>
        <taxon>Fungi incertae sedis</taxon>
        <taxon>Chytridiomycota</taxon>
        <taxon>Chytridiomycota incertae sedis</taxon>
        <taxon>Monoblepharidomycetes</taxon>
        <taxon>Monoblepharidales</taxon>
        <taxon>Gonapodyaceae</taxon>
        <taxon>Gonapodya</taxon>
    </lineage>
</organism>
<dbReference type="STRING" id="1344416.A0A139AJ80"/>
<protein>
    <submittedName>
        <fullName evidence="5">2,3-diketo-5-methylthio-1-phosphopentane phosphatase</fullName>
    </submittedName>
</protein>
<dbReference type="Pfam" id="PF00702">
    <property type="entry name" value="Hydrolase"/>
    <property type="match status" value="1"/>
</dbReference>
<keyword evidence="3" id="KW-0486">Methionine biosynthesis</keyword>
<keyword evidence="1" id="KW-0028">Amino-acid biosynthesis</keyword>
<dbReference type="PRINTS" id="PR00413">
    <property type="entry name" value="HADHALOGNASE"/>
</dbReference>
<sequence>MSEQVHNVTTSPLHDDYSAVILDVEGTTTPITFVHDELFPYAKSHLESFFRATRSTDETAALVADLRQQAESDIKSDDDQLKQAPQVASTSGENVRWQMSWDRKSAPLKNLQGVIWRRGYQNGELKGAWWKAKGKKIYIYSSGSVAAQNLLFAYSDKGDLQHFFSGNFDSKIGLKQDVSSYTNIATQISVEPRQILFVSDAVRELIAARAAGFQVVLSVRPGNAPVELPLTIDNRRVVVSSDFRQL</sequence>
<dbReference type="InterPro" id="IPR036412">
    <property type="entry name" value="HAD-like_sf"/>
</dbReference>
<dbReference type="InterPro" id="IPR023943">
    <property type="entry name" value="Enolase-ppase_E1"/>
</dbReference>
<dbReference type="PANTHER" id="PTHR20371:SF1">
    <property type="entry name" value="ENOLASE-PHOSPHATASE E1"/>
    <property type="match status" value="1"/>
</dbReference>
<dbReference type="CDD" id="cd01629">
    <property type="entry name" value="HAD_EP"/>
    <property type="match status" value="1"/>
</dbReference>
<dbReference type="GO" id="GO:0043874">
    <property type="term" value="F:acireductone synthase activity"/>
    <property type="evidence" value="ECO:0007669"/>
    <property type="project" value="InterPro"/>
</dbReference>
<dbReference type="InterPro" id="IPR006439">
    <property type="entry name" value="HAD-SF_hydro_IA"/>
</dbReference>
<dbReference type="SUPFAM" id="SSF56784">
    <property type="entry name" value="HAD-like"/>
    <property type="match status" value="1"/>
</dbReference>
<evidence type="ECO:0000256" key="4">
    <source>
        <dbReference type="SAM" id="MobiDB-lite"/>
    </source>
</evidence>
<name>A0A139AJ80_GONPJ</name>
<dbReference type="InterPro" id="IPR023214">
    <property type="entry name" value="HAD_sf"/>
</dbReference>
<dbReference type="GO" id="GO:0000287">
    <property type="term" value="F:magnesium ion binding"/>
    <property type="evidence" value="ECO:0007669"/>
    <property type="project" value="InterPro"/>
</dbReference>